<dbReference type="InterPro" id="IPR025558">
    <property type="entry name" value="DUF4283"/>
</dbReference>
<evidence type="ECO:0000313" key="4">
    <source>
        <dbReference type="Proteomes" id="UP000824120"/>
    </source>
</evidence>
<sequence>MGGKRPKHDDLGEFQPENDGVDSSPFEGSIENDRKLVSFNMQGKKKTIIIVPEWSFNSGWLDIATKITNFINVKTTRTVKLLHRTTEEGLLYAEAVKNNKWSTREMNVAGERGRQPIRGDLECHLAEIRRWANSSWKHHHGIYIYEIGRNQFLFEFPTKTAADHVVKGEWFWKSHKFHLDWWTPCSNSIEESLKEVWIRLVGLPLQFWSQKILREIGNLCSGWIQTEEEIELRNHLKWARIKVRGDEESVPKTVELIHDGFIFKVQIWIEAPARLVNSGQRGKKGITQQSVKKPYFIEGKGGFECTKVMGHVGTSKSEENLNFTDGQTYQRSRERDEGPDTRVIARAGSLKEKRKILGWGNLGHDPVAQIGFKEGEGKNAKGPADPFVDEIIANQWKEAQASQHIRGENIFDTSSGDLDDDAMSIIQMDSRLEIDTYAEQGNKELGAVNVEEATPLNYTELPENFEPTSDSTIPLWVRQSIINLGKEFGIHFNGCEEIAEELFMKIDGKRQRSGEAAKALMLMTPKSKVSKELKNLEVGTNFFSYGTRSRGDATSCSLMKINIVSWNVKGLNDARKRLETKLQGDINNIVRDLWANKWVKHAQLEASGTRGGVILMWDSRVWEGEVCETGAYCITCKFTGKSLDFSWHMSGVYAPYNREERKEVWWELCSVRVRFPSEKRNCTRFNKAMTDFTDFIEDAELVDIQLAGDVFTWKKGEGHDPAARLDRFLISEEWENTFKNIKQSTLQRVISDHCPLLLECGNWERPNSYFKFENWRLQTKIFKEMVKIWWDSSIFRGKPDFILASKLKYMKGKLKEWSRTRQGNLGLQKQSILNQLAELERIQDQRQLTDDESYLRAVLTVEFEDNAKREEVAWRQRSRALWLKEGDRNTKFFHRTANSHRRYNNIDKISVNGVCTQEPAIIKEEILNFYQNLYTETERWRPQFIARNGKMISEGDNIMLQSQFTEDEIKDCVMACAGDKAPGPDGYTMAFFITCWEVVRKEVVAAVQNFHDHGIFESSFNVTFIALITKKIGGKELTDFRPISLIGSIY</sequence>
<feature type="compositionally biased region" description="Polar residues" evidence="1">
    <location>
        <begin position="320"/>
        <end position="330"/>
    </location>
</feature>
<reference evidence="3 4" key="1">
    <citation type="submission" date="2020-09" db="EMBL/GenBank/DDBJ databases">
        <title>De no assembly of potato wild relative species, Solanum commersonii.</title>
        <authorList>
            <person name="Cho K."/>
        </authorList>
    </citation>
    <scope>NUCLEOTIDE SEQUENCE [LARGE SCALE GENOMIC DNA]</scope>
    <source>
        <strain evidence="3">LZ3.2</strain>
        <tissue evidence="3">Leaf</tissue>
    </source>
</reference>
<feature type="region of interest" description="Disordered" evidence="1">
    <location>
        <begin position="317"/>
        <end position="339"/>
    </location>
</feature>
<name>A0A9J6B1P0_SOLCO</name>
<organism evidence="3 4">
    <name type="scientific">Solanum commersonii</name>
    <name type="common">Commerson's wild potato</name>
    <name type="synonym">Commerson's nightshade</name>
    <dbReference type="NCBI Taxonomy" id="4109"/>
    <lineage>
        <taxon>Eukaryota</taxon>
        <taxon>Viridiplantae</taxon>
        <taxon>Streptophyta</taxon>
        <taxon>Embryophyta</taxon>
        <taxon>Tracheophyta</taxon>
        <taxon>Spermatophyta</taxon>
        <taxon>Magnoliopsida</taxon>
        <taxon>eudicotyledons</taxon>
        <taxon>Gunneridae</taxon>
        <taxon>Pentapetalae</taxon>
        <taxon>asterids</taxon>
        <taxon>lamiids</taxon>
        <taxon>Solanales</taxon>
        <taxon>Solanaceae</taxon>
        <taxon>Solanoideae</taxon>
        <taxon>Solaneae</taxon>
        <taxon>Solanum</taxon>
    </lineage>
</organism>
<dbReference type="Pfam" id="PF14111">
    <property type="entry name" value="DUF4283"/>
    <property type="match status" value="1"/>
</dbReference>
<dbReference type="AlphaFoldDB" id="A0A9J6B1P0"/>
<evidence type="ECO:0000256" key="1">
    <source>
        <dbReference type="SAM" id="MobiDB-lite"/>
    </source>
</evidence>
<dbReference type="PANTHER" id="PTHR34427">
    <property type="entry name" value="DUF4283 DOMAIN PROTEIN"/>
    <property type="match status" value="1"/>
</dbReference>
<dbReference type="PANTHER" id="PTHR34427:SF10">
    <property type="entry name" value="DUF4283 DOMAIN-CONTAINING PROTEIN"/>
    <property type="match status" value="1"/>
</dbReference>
<comment type="caution">
    <text evidence="3">The sequence shown here is derived from an EMBL/GenBank/DDBJ whole genome shotgun (WGS) entry which is preliminary data.</text>
</comment>
<feature type="region of interest" description="Disordered" evidence="1">
    <location>
        <begin position="1"/>
        <end position="27"/>
    </location>
</feature>
<dbReference type="SUPFAM" id="SSF56219">
    <property type="entry name" value="DNase I-like"/>
    <property type="match status" value="1"/>
</dbReference>
<feature type="domain" description="DUF4283" evidence="2">
    <location>
        <begin position="125"/>
        <end position="184"/>
    </location>
</feature>
<proteinExistence type="predicted"/>
<accession>A0A9J6B1P0</accession>
<protein>
    <recommendedName>
        <fullName evidence="2">DUF4283 domain-containing protein</fullName>
    </recommendedName>
</protein>
<evidence type="ECO:0000259" key="2">
    <source>
        <dbReference type="Pfam" id="PF14111"/>
    </source>
</evidence>
<evidence type="ECO:0000313" key="3">
    <source>
        <dbReference type="EMBL" id="KAG5630483.1"/>
    </source>
</evidence>
<dbReference type="OrthoDB" id="498125at2759"/>
<gene>
    <name evidence="3" type="ORF">H5410_002200</name>
</gene>
<keyword evidence="4" id="KW-1185">Reference proteome</keyword>
<dbReference type="Proteomes" id="UP000824120">
    <property type="component" value="Chromosome 1"/>
</dbReference>
<dbReference type="InterPro" id="IPR036691">
    <property type="entry name" value="Endo/exonu/phosph_ase_sf"/>
</dbReference>
<dbReference type="Gene3D" id="3.60.10.10">
    <property type="entry name" value="Endonuclease/exonuclease/phosphatase"/>
    <property type="match status" value="1"/>
</dbReference>
<dbReference type="EMBL" id="JACXVP010000001">
    <property type="protein sequence ID" value="KAG5630483.1"/>
    <property type="molecule type" value="Genomic_DNA"/>
</dbReference>